<dbReference type="AlphaFoldDB" id="A0A9P5TBE6"/>
<evidence type="ECO:0000313" key="4">
    <source>
        <dbReference type="Proteomes" id="UP000759537"/>
    </source>
</evidence>
<proteinExistence type="predicted"/>
<dbReference type="PROSITE" id="PS50097">
    <property type="entry name" value="BTB"/>
    <property type="match status" value="1"/>
</dbReference>
<organism evidence="3 4">
    <name type="scientific">Russula ochroleuca</name>
    <dbReference type="NCBI Taxonomy" id="152965"/>
    <lineage>
        <taxon>Eukaryota</taxon>
        <taxon>Fungi</taxon>
        <taxon>Dikarya</taxon>
        <taxon>Basidiomycota</taxon>
        <taxon>Agaricomycotina</taxon>
        <taxon>Agaricomycetes</taxon>
        <taxon>Russulales</taxon>
        <taxon>Russulaceae</taxon>
        <taxon>Russula</taxon>
    </lineage>
</organism>
<dbReference type="EMBL" id="WHVB01000004">
    <property type="protein sequence ID" value="KAF8483648.1"/>
    <property type="molecule type" value="Genomic_DNA"/>
</dbReference>
<feature type="region of interest" description="Disordered" evidence="1">
    <location>
        <begin position="227"/>
        <end position="288"/>
    </location>
</feature>
<dbReference type="OrthoDB" id="2593747at2759"/>
<dbReference type="Gene3D" id="3.30.710.10">
    <property type="entry name" value="Potassium Channel Kv1.1, Chain A"/>
    <property type="match status" value="1"/>
</dbReference>
<comment type="caution">
    <text evidence="3">The sequence shown here is derived from an EMBL/GenBank/DDBJ whole genome shotgun (WGS) entry which is preliminary data.</text>
</comment>
<gene>
    <name evidence="3" type="ORF">DFH94DRAFT_319337</name>
</gene>
<protein>
    <recommendedName>
        <fullName evidence="2">BTB domain-containing protein</fullName>
    </recommendedName>
</protein>
<dbReference type="Proteomes" id="UP000759537">
    <property type="component" value="Unassembled WGS sequence"/>
</dbReference>
<dbReference type="InterPro" id="IPR011333">
    <property type="entry name" value="SKP1/BTB/POZ_sf"/>
</dbReference>
<reference evidence="3" key="1">
    <citation type="submission" date="2019-10" db="EMBL/GenBank/DDBJ databases">
        <authorList>
            <consortium name="DOE Joint Genome Institute"/>
            <person name="Kuo A."/>
            <person name="Miyauchi S."/>
            <person name="Kiss E."/>
            <person name="Drula E."/>
            <person name="Kohler A."/>
            <person name="Sanchez-Garcia M."/>
            <person name="Andreopoulos B."/>
            <person name="Barry K.W."/>
            <person name="Bonito G."/>
            <person name="Buee M."/>
            <person name="Carver A."/>
            <person name="Chen C."/>
            <person name="Cichocki N."/>
            <person name="Clum A."/>
            <person name="Culley D."/>
            <person name="Crous P.W."/>
            <person name="Fauchery L."/>
            <person name="Girlanda M."/>
            <person name="Hayes R."/>
            <person name="Keri Z."/>
            <person name="LaButti K."/>
            <person name="Lipzen A."/>
            <person name="Lombard V."/>
            <person name="Magnuson J."/>
            <person name="Maillard F."/>
            <person name="Morin E."/>
            <person name="Murat C."/>
            <person name="Nolan M."/>
            <person name="Ohm R."/>
            <person name="Pangilinan J."/>
            <person name="Pereira M."/>
            <person name="Perotto S."/>
            <person name="Peter M."/>
            <person name="Riley R."/>
            <person name="Sitrit Y."/>
            <person name="Stielow B."/>
            <person name="Szollosi G."/>
            <person name="Zifcakova L."/>
            <person name="Stursova M."/>
            <person name="Spatafora J.W."/>
            <person name="Tedersoo L."/>
            <person name="Vaario L.-M."/>
            <person name="Yamada A."/>
            <person name="Yan M."/>
            <person name="Wang P."/>
            <person name="Xu J."/>
            <person name="Bruns T."/>
            <person name="Baldrian P."/>
            <person name="Vilgalys R."/>
            <person name="Henrissat B."/>
            <person name="Grigoriev I.V."/>
            <person name="Hibbett D."/>
            <person name="Nagy L.G."/>
            <person name="Martin F.M."/>
        </authorList>
    </citation>
    <scope>NUCLEOTIDE SEQUENCE</scope>
    <source>
        <strain evidence="3">Prilba</strain>
    </source>
</reference>
<dbReference type="InterPro" id="IPR000210">
    <property type="entry name" value="BTB/POZ_dom"/>
</dbReference>
<evidence type="ECO:0000259" key="2">
    <source>
        <dbReference type="PROSITE" id="PS50097"/>
    </source>
</evidence>
<name>A0A9P5TBE6_9AGAM</name>
<feature type="compositionally biased region" description="Low complexity" evidence="1">
    <location>
        <begin position="253"/>
        <end position="266"/>
    </location>
</feature>
<evidence type="ECO:0000313" key="3">
    <source>
        <dbReference type="EMBL" id="KAF8483648.1"/>
    </source>
</evidence>
<evidence type="ECO:0000256" key="1">
    <source>
        <dbReference type="SAM" id="MobiDB-lite"/>
    </source>
</evidence>
<dbReference type="SUPFAM" id="SSF54695">
    <property type="entry name" value="POZ domain"/>
    <property type="match status" value="1"/>
</dbReference>
<dbReference type="Pfam" id="PF00651">
    <property type="entry name" value="BTB"/>
    <property type="match status" value="1"/>
</dbReference>
<feature type="domain" description="BTB" evidence="2">
    <location>
        <begin position="25"/>
        <end position="99"/>
    </location>
</feature>
<accession>A0A9P5TBE6</accession>
<keyword evidence="4" id="KW-1185">Reference proteome</keyword>
<sequence length="288" mass="32550">MDSTTNHKQGNQRVVRHAEYYIHGGDIIFLVENILFRVHRYFFTRESAYFRNKLPHPPPPGEITKGTTDNHPLLLEDALHVDFERFLWVFYNPKYSLYDATVEEWTSILKLAHQWDFVGVKSLAIRELEQIKIHPLQKISIYHSYGIDRCLLQAAYTAFAIRDEPITIEEGQELGLETVVQLARARELVRAPATGGKSIKDARSPVNIAGAELDDLIRGVFRLPPPDRDPNCQVLQQKPTGQGTTTGGRAEHQSGTQQNGTSSSDSKTVQGRDRGHLTPATLRTKQLT</sequence>
<reference evidence="3" key="2">
    <citation type="journal article" date="2020" name="Nat. Commun.">
        <title>Large-scale genome sequencing of mycorrhizal fungi provides insights into the early evolution of symbiotic traits.</title>
        <authorList>
            <person name="Miyauchi S."/>
            <person name="Kiss E."/>
            <person name="Kuo A."/>
            <person name="Drula E."/>
            <person name="Kohler A."/>
            <person name="Sanchez-Garcia M."/>
            <person name="Morin E."/>
            <person name="Andreopoulos B."/>
            <person name="Barry K.W."/>
            <person name="Bonito G."/>
            <person name="Buee M."/>
            <person name="Carver A."/>
            <person name="Chen C."/>
            <person name="Cichocki N."/>
            <person name="Clum A."/>
            <person name="Culley D."/>
            <person name="Crous P.W."/>
            <person name="Fauchery L."/>
            <person name="Girlanda M."/>
            <person name="Hayes R.D."/>
            <person name="Keri Z."/>
            <person name="LaButti K."/>
            <person name="Lipzen A."/>
            <person name="Lombard V."/>
            <person name="Magnuson J."/>
            <person name="Maillard F."/>
            <person name="Murat C."/>
            <person name="Nolan M."/>
            <person name="Ohm R.A."/>
            <person name="Pangilinan J."/>
            <person name="Pereira M.F."/>
            <person name="Perotto S."/>
            <person name="Peter M."/>
            <person name="Pfister S."/>
            <person name="Riley R."/>
            <person name="Sitrit Y."/>
            <person name="Stielow J.B."/>
            <person name="Szollosi G."/>
            <person name="Zifcakova L."/>
            <person name="Stursova M."/>
            <person name="Spatafora J.W."/>
            <person name="Tedersoo L."/>
            <person name="Vaario L.M."/>
            <person name="Yamada A."/>
            <person name="Yan M."/>
            <person name="Wang P."/>
            <person name="Xu J."/>
            <person name="Bruns T."/>
            <person name="Baldrian P."/>
            <person name="Vilgalys R."/>
            <person name="Dunand C."/>
            <person name="Henrissat B."/>
            <person name="Grigoriev I.V."/>
            <person name="Hibbett D."/>
            <person name="Nagy L.G."/>
            <person name="Martin F.M."/>
        </authorList>
    </citation>
    <scope>NUCLEOTIDE SEQUENCE</scope>
    <source>
        <strain evidence="3">Prilba</strain>
    </source>
</reference>